<feature type="region of interest" description="Disordered" evidence="2">
    <location>
        <begin position="1"/>
        <end position="50"/>
    </location>
</feature>
<dbReference type="OrthoDB" id="5869926at2759"/>
<keyword evidence="1" id="KW-0175">Coiled coil</keyword>
<feature type="compositionally biased region" description="Basic and acidic residues" evidence="2">
    <location>
        <begin position="448"/>
        <end position="458"/>
    </location>
</feature>
<evidence type="ECO:0000313" key="4">
    <source>
        <dbReference type="Proteomes" id="UP000053660"/>
    </source>
</evidence>
<name>A0A0B1SW64_OESDE</name>
<feature type="compositionally biased region" description="Basic and acidic residues" evidence="2">
    <location>
        <begin position="339"/>
        <end position="355"/>
    </location>
</feature>
<evidence type="ECO:0000256" key="2">
    <source>
        <dbReference type="SAM" id="MobiDB-lite"/>
    </source>
</evidence>
<organism evidence="3 4">
    <name type="scientific">Oesophagostomum dentatum</name>
    <name type="common">Nodular worm</name>
    <dbReference type="NCBI Taxonomy" id="61180"/>
    <lineage>
        <taxon>Eukaryota</taxon>
        <taxon>Metazoa</taxon>
        <taxon>Ecdysozoa</taxon>
        <taxon>Nematoda</taxon>
        <taxon>Chromadorea</taxon>
        <taxon>Rhabditida</taxon>
        <taxon>Rhabditina</taxon>
        <taxon>Rhabditomorpha</taxon>
        <taxon>Strongyloidea</taxon>
        <taxon>Strongylidae</taxon>
        <taxon>Oesophagostomum</taxon>
    </lineage>
</organism>
<feature type="compositionally biased region" description="Basic and acidic residues" evidence="2">
    <location>
        <begin position="314"/>
        <end position="323"/>
    </location>
</feature>
<feature type="compositionally biased region" description="Basic residues" evidence="2">
    <location>
        <begin position="20"/>
        <end position="32"/>
    </location>
</feature>
<feature type="compositionally biased region" description="Low complexity" evidence="2">
    <location>
        <begin position="466"/>
        <end position="481"/>
    </location>
</feature>
<evidence type="ECO:0000313" key="3">
    <source>
        <dbReference type="EMBL" id="KHJ89184.1"/>
    </source>
</evidence>
<keyword evidence="4" id="KW-1185">Reference proteome</keyword>
<feature type="coiled-coil region" evidence="1">
    <location>
        <begin position="148"/>
        <end position="182"/>
    </location>
</feature>
<feature type="compositionally biased region" description="Pro residues" evidence="2">
    <location>
        <begin position="482"/>
        <end position="515"/>
    </location>
</feature>
<feature type="compositionally biased region" description="Pro residues" evidence="2">
    <location>
        <begin position="417"/>
        <end position="427"/>
    </location>
</feature>
<gene>
    <name evidence="3" type="ORF">OESDEN_10999</name>
</gene>
<feature type="region of interest" description="Disordered" evidence="2">
    <location>
        <begin position="275"/>
        <end position="323"/>
    </location>
</feature>
<accession>A0A0B1SW64</accession>
<proteinExistence type="predicted"/>
<protein>
    <submittedName>
        <fullName evidence="3">Uncharacterized protein</fullName>
    </submittedName>
</protein>
<dbReference type="AlphaFoldDB" id="A0A0B1SW64"/>
<dbReference type="EMBL" id="KN554586">
    <property type="protein sequence ID" value="KHJ89184.1"/>
    <property type="molecule type" value="Genomic_DNA"/>
</dbReference>
<feature type="region of interest" description="Disordered" evidence="2">
    <location>
        <begin position="415"/>
        <end position="515"/>
    </location>
</feature>
<dbReference type="Proteomes" id="UP000053660">
    <property type="component" value="Unassembled WGS sequence"/>
</dbReference>
<sequence>MPGSPRWNEADTDYVPPGMKKPRKSYHGSTPHHKSESSKKSAVRSRPVARVSEDAREGIEKMHALISAPHPVDTSVDEGLVRVDIPQNRGEKFYREGEELNDGRAVVRIIDLENETVLSKKNPFHALFLNQMNEFMKFRDYMITESFIASVEKDIAYERARNAELQERVRQANAAVAAQRSQGVNALYERLNDLGMSDVETPTELLQGSKQIVAHHKDLNQRVSCYETEPDSLSVTAVGDNPVNIEELLQTVLQQTGNDGAAAGLRLESENEGVEGILMSPGGGPSSMGASHVGNATRRPRQRPRAGPGARGKGKPEENSEEMQRQINEIVQAALKVDSAAKEKERRSRGAERPARRSGAANNSTDSVVVPLQRSAPFPITSRREDVEVDSAPPVTGVFLESFVTALRSATAQNAVPPVPTTVPPPAKQETLPQPATPVRDVSSRSLSRREMDTDSVKMELVSDCSLSPMQDSQSQSQSPLKAPPPPPVIAPPPPPPVLPTPPVPSAGIQPPPPPVPPMVISCYIGCSDGCILQNCSS</sequence>
<feature type="region of interest" description="Disordered" evidence="2">
    <location>
        <begin position="335"/>
        <end position="372"/>
    </location>
</feature>
<reference evidence="3 4" key="1">
    <citation type="submission" date="2014-03" db="EMBL/GenBank/DDBJ databases">
        <title>Draft genome of the hookworm Oesophagostomum dentatum.</title>
        <authorList>
            <person name="Mitreva M."/>
        </authorList>
    </citation>
    <scope>NUCLEOTIDE SEQUENCE [LARGE SCALE GENOMIC DNA]</scope>
    <source>
        <strain evidence="3 4">OD-Hann</strain>
    </source>
</reference>
<evidence type="ECO:0000256" key="1">
    <source>
        <dbReference type="SAM" id="Coils"/>
    </source>
</evidence>